<feature type="chain" id="PRO_5045559575" evidence="2">
    <location>
        <begin position="26"/>
        <end position="393"/>
    </location>
</feature>
<evidence type="ECO:0000256" key="2">
    <source>
        <dbReference type="SAM" id="SignalP"/>
    </source>
</evidence>
<proteinExistence type="predicted"/>
<reference evidence="5 6" key="1">
    <citation type="submission" date="2020-11" db="EMBL/GenBank/DDBJ databases">
        <title>Draft Genome Sequence and Secondary Metabolite Biosynthetic Potential of the Lysobacter niastensis Type strain DSM 18481.</title>
        <authorList>
            <person name="Turrini P."/>
            <person name="Artuso I."/>
            <person name="Tescari M."/>
            <person name="Lugli G.A."/>
            <person name="Frangipani E."/>
            <person name="Ventura M."/>
            <person name="Visca P."/>
        </authorList>
    </citation>
    <scope>NUCLEOTIDE SEQUENCE [LARGE SCALE GENOMIC DNA]</scope>
    <source>
        <strain evidence="5 6">DSM 18481</strain>
    </source>
</reference>
<evidence type="ECO:0000313" key="5">
    <source>
        <dbReference type="EMBL" id="MBF6022734.1"/>
    </source>
</evidence>
<organism evidence="5 6">
    <name type="scientific">Lysobacter niastensis</name>
    <dbReference type="NCBI Taxonomy" id="380629"/>
    <lineage>
        <taxon>Bacteria</taxon>
        <taxon>Pseudomonadati</taxon>
        <taxon>Pseudomonadota</taxon>
        <taxon>Gammaproteobacteria</taxon>
        <taxon>Lysobacterales</taxon>
        <taxon>Lysobacteraceae</taxon>
        <taxon>Lysobacter</taxon>
    </lineage>
</organism>
<feature type="transmembrane region" description="Helical" evidence="1">
    <location>
        <begin position="316"/>
        <end position="334"/>
    </location>
</feature>
<dbReference type="Proteomes" id="UP001429984">
    <property type="component" value="Unassembled WGS sequence"/>
</dbReference>
<keyword evidence="2" id="KW-0732">Signal</keyword>
<feature type="transmembrane region" description="Helical" evidence="1">
    <location>
        <begin position="255"/>
        <end position="273"/>
    </location>
</feature>
<feature type="transmembrane region" description="Helical" evidence="1">
    <location>
        <begin position="280"/>
        <end position="304"/>
    </location>
</feature>
<feature type="domain" description="Lnb N-terminal periplasmic" evidence="3">
    <location>
        <begin position="33"/>
        <end position="157"/>
    </location>
</feature>
<feature type="transmembrane region" description="Helical" evidence="1">
    <location>
        <begin position="346"/>
        <end position="364"/>
    </location>
</feature>
<dbReference type="RefSeq" id="WP_194929327.1">
    <property type="nucleotide sequence ID" value="NZ_JADLZT010000001.1"/>
</dbReference>
<evidence type="ECO:0000313" key="6">
    <source>
        <dbReference type="Proteomes" id="UP001429984"/>
    </source>
</evidence>
<dbReference type="EMBL" id="JADLZT010000001">
    <property type="protein sequence ID" value="MBF6022734.1"/>
    <property type="molecule type" value="Genomic_DNA"/>
</dbReference>
<evidence type="ECO:0000259" key="4">
    <source>
        <dbReference type="Pfam" id="PF25221"/>
    </source>
</evidence>
<dbReference type="InterPro" id="IPR025178">
    <property type="entry name" value="Lnb_N"/>
</dbReference>
<keyword evidence="1" id="KW-1133">Transmembrane helix</keyword>
<feature type="domain" description="Lnb-like transmembrane" evidence="4">
    <location>
        <begin position="266"/>
        <end position="359"/>
    </location>
</feature>
<evidence type="ECO:0000256" key="1">
    <source>
        <dbReference type="SAM" id="Phobius"/>
    </source>
</evidence>
<sequence length="393" mass="44193">MRDAGRVQRLLLTCLLWFLAANAFAAAPRIGVATMQPGEIFWERFGHNALVVLDPDTGAATSYNYGFFDPTEKDFIGRFIRGEMRYRLAALPFEQDLAQYRAEGRGVDIQWLNLDETQARELAAALAENAKPENAFYRYQYFDDNCSTRVRDAIDRTLGGGLRRQIEGRSHGSTFRSEAVRLASPAWWMWLGFDLGLGPAADVPEPVWNESFVPMRLADALRETTNGAGRPLIGAEQPVLPHQLAPEPQDAPPRWWPWALTGIALGVGAAWLGRRKPRALAAFALPFWLLSGVLAALMLFIWFGTGHRYGWANHNLLLLNPLSWLLIPGAWRVLRGRDPGVWFRRVLAVVAIGAVVGLFLYWLPVYPQRNAHWISLLLPIQLGLLQAFRSRGR</sequence>
<comment type="caution">
    <text evidence="5">The sequence shown here is derived from an EMBL/GenBank/DDBJ whole genome shotgun (WGS) entry which is preliminary data.</text>
</comment>
<dbReference type="Pfam" id="PF13387">
    <property type="entry name" value="Lnb_N"/>
    <property type="match status" value="1"/>
</dbReference>
<protein>
    <submittedName>
        <fullName evidence="5">DUF4105 domain-containing protein</fullName>
    </submittedName>
</protein>
<dbReference type="Pfam" id="PF25221">
    <property type="entry name" value="5TMH_Lnb"/>
    <property type="match status" value="1"/>
</dbReference>
<evidence type="ECO:0000259" key="3">
    <source>
        <dbReference type="Pfam" id="PF13387"/>
    </source>
</evidence>
<keyword evidence="6" id="KW-1185">Reference proteome</keyword>
<dbReference type="InterPro" id="IPR057436">
    <property type="entry name" value="5TMH_Lnb"/>
</dbReference>
<accession>A0ABS0B2M1</accession>
<name>A0ABS0B2M1_9GAMM</name>
<keyword evidence="1" id="KW-0472">Membrane</keyword>
<gene>
    <name evidence="5" type="ORF">IU514_01695</name>
</gene>
<keyword evidence="1" id="KW-0812">Transmembrane</keyword>
<feature type="signal peptide" evidence="2">
    <location>
        <begin position="1"/>
        <end position="25"/>
    </location>
</feature>